<dbReference type="InterPro" id="IPR023409">
    <property type="entry name" value="14-3-3_CS"/>
</dbReference>
<accession>A0A1I8H0A4</accession>
<dbReference type="PROSITE" id="PS00797">
    <property type="entry name" value="1433_2"/>
    <property type="match status" value="1"/>
</dbReference>
<dbReference type="InterPro" id="IPR048319">
    <property type="entry name" value="Vps52_CC"/>
</dbReference>
<evidence type="ECO:0000256" key="2">
    <source>
        <dbReference type="ARBA" id="ARBA00006141"/>
    </source>
</evidence>
<feature type="coiled-coil region" evidence="9">
    <location>
        <begin position="280"/>
        <end position="307"/>
    </location>
</feature>
<dbReference type="GO" id="GO:0000938">
    <property type="term" value="C:GARP complex"/>
    <property type="evidence" value="ECO:0007669"/>
    <property type="project" value="TreeGrafter"/>
</dbReference>
<comment type="similarity">
    <text evidence="3">Belongs to the VPS52 family.</text>
</comment>
<keyword evidence="11" id="KW-1185">Reference proteome</keyword>
<dbReference type="FunFam" id="1.20.190.20:FF:000001">
    <property type="entry name" value="14-3-3 gamma 1"/>
    <property type="match status" value="1"/>
</dbReference>
<evidence type="ECO:0000259" key="10">
    <source>
        <dbReference type="SMART" id="SM00101"/>
    </source>
</evidence>
<dbReference type="Pfam" id="PF20655">
    <property type="entry name" value="Vps52_C"/>
    <property type="match status" value="1"/>
</dbReference>
<dbReference type="PROSITE" id="PS00796">
    <property type="entry name" value="1433_1"/>
    <property type="match status" value="1"/>
</dbReference>
<evidence type="ECO:0000256" key="8">
    <source>
        <dbReference type="RuleBase" id="RU003466"/>
    </source>
</evidence>
<keyword evidence="6" id="KW-0653">Protein transport</keyword>
<evidence type="ECO:0000256" key="6">
    <source>
        <dbReference type="ARBA" id="ARBA00022927"/>
    </source>
</evidence>
<dbReference type="InterPro" id="IPR023410">
    <property type="entry name" value="14-3-3_domain"/>
</dbReference>
<dbReference type="InterPro" id="IPR036815">
    <property type="entry name" value="14-3-3_dom_sf"/>
</dbReference>
<dbReference type="SMART" id="SM00101">
    <property type="entry name" value="14_3_3"/>
    <property type="match status" value="1"/>
</dbReference>
<dbReference type="Gene3D" id="1.20.190.20">
    <property type="entry name" value="14-3-3 domain"/>
    <property type="match status" value="1"/>
</dbReference>
<keyword evidence="9" id="KW-0175">Coiled coil</keyword>
<dbReference type="Pfam" id="PF04129">
    <property type="entry name" value="Vps52_CC"/>
    <property type="match status" value="1"/>
</dbReference>
<dbReference type="SUPFAM" id="SSF48445">
    <property type="entry name" value="14-3-3 protein"/>
    <property type="match status" value="1"/>
</dbReference>
<dbReference type="GO" id="GO:0042147">
    <property type="term" value="P:retrograde transport, endosome to Golgi"/>
    <property type="evidence" value="ECO:0007669"/>
    <property type="project" value="TreeGrafter"/>
</dbReference>
<dbReference type="GO" id="GO:0032456">
    <property type="term" value="P:endocytic recycling"/>
    <property type="evidence" value="ECO:0007669"/>
    <property type="project" value="TreeGrafter"/>
</dbReference>
<reference evidence="12" key="1">
    <citation type="submission" date="2016-11" db="UniProtKB">
        <authorList>
            <consortium name="WormBaseParasite"/>
        </authorList>
    </citation>
    <scope>IDENTIFICATION</scope>
</reference>
<dbReference type="AlphaFoldDB" id="A0A1I8H0A4"/>
<evidence type="ECO:0000313" key="11">
    <source>
        <dbReference type="Proteomes" id="UP000095280"/>
    </source>
</evidence>
<dbReference type="PRINTS" id="PR00305">
    <property type="entry name" value="1433ZETA"/>
</dbReference>
<name>A0A1I8H0A4_9PLAT</name>
<dbReference type="InterPro" id="IPR007258">
    <property type="entry name" value="Vps52"/>
</dbReference>
<comment type="subcellular location">
    <subcellularLocation>
        <location evidence="1">Golgi apparatus</location>
        <location evidence="1">trans-Golgi network</location>
    </subcellularLocation>
</comment>
<organism evidence="11 12">
    <name type="scientific">Macrostomum lignano</name>
    <dbReference type="NCBI Taxonomy" id="282301"/>
    <lineage>
        <taxon>Eukaryota</taxon>
        <taxon>Metazoa</taxon>
        <taxon>Spiralia</taxon>
        <taxon>Lophotrochozoa</taxon>
        <taxon>Platyhelminthes</taxon>
        <taxon>Rhabditophora</taxon>
        <taxon>Macrostomorpha</taxon>
        <taxon>Macrostomida</taxon>
        <taxon>Macrostomidae</taxon>
        <taxon>Macrostomum</taxon>
    </lineage>
</organism>
<evidence type="ECO:0000256" key="4">
    <source>
        <dbReference type="ARBA" id="ARBA00017083"/>
    </source>
</evidence>
<keyword evidence="5" id="KW-0813">Transport</keyword>
<protein>
    <recommendedName>
        <fullName evidence="4">Vacuolar protein sorting-associated protein 52 homolog</fullName>
    </recommendedName>
</protein>
<feature type="domain" description="14-3-3" evidence="10">
    <location>
        <begin position="1"/>
        <end position="223"/>
    </location>
</feature>
<dbReference type="GO" id="GO:0006896">
    <property type="term" value="P:Golgi to vacuole transport"/>
    <property type="evidence" value="ECO:0007669"/>
    <property type="project" value="TreeGrafter"/>
</dbReference>
<dbReference type="PANTHER" id="PTHR14190">
    <property type="entry name" value="SUPPRESSOR OF ACTIN MUTATIONS 2/VACUOLAR PROTEIN SORTING 52"/>
    <property type="match status" value="1"/>
</dbReference>
<dbReference type="Pfam" id="PF00244">
    <property type="entry name" value="14-3-3"/>
    <property type="match status" value="1"/>
</dbReference>
<evidence type="ECO:0000256" key="5">
    <source>
        <dbReference type="ARBA" id="ARBA00022448"/>
    </source>
</evidence>
<dbReference type="GO" id="GO:0007041">
    <property type="term" value="P:lysosomal transport"/>
    <property type="evidence" value="ECO:0007669"/>
    <property type="project" value="TreeGrafter"/>
</dbReference>
<evidence type="ECO:0000256" key="7">
    <source>
        <dbReference type="ARBA" id="ARBA00023034"/>
    </source>
</evidence>
<keyword evidence="7" id="KW-0333">Golgi apparatus</keyword>
<evidence type="ECO:0000256" key="9">
    <source>
        <dbReference type="SAM" id="Coils"/>
    </source>
</evidence>
<dbReference type="Proteomes" id="UP000095280">
    <property type="component" value="Unplaced"/>
</dbReference>
<dbReference type="GO" id="GO:0005829">
    <property type="term" value="C:cytosol"/>
    <property type="evidence" value="ECO:0007669"/>
    <property type="project" value="GOC"/>
</dbReference>
<proteinExistence type="inferred from homology"/>
<sequence length="900" mass="102523">MVDSMKAVAMMDVELTVEERNLLSVAYKNVIGARRASWRIMSSIEQKEESKSGSEKLELIRSFRSQVEKELKKICDDILDVLETHLIPNATVAESRVFYYKMKGDYLRYLAEFATGAERKEAAENSLTAYKAATDIANTQLKPTHPIRLGLALNFSVFYYEILNSADRACKLAKTAFDEAIAELDTLSEESYKDSTLIMQLLRDNLTLWTSDMQAAGEDHIEENLADDEVRQALQSGVDLRDYSRQVESQLDAAQALSIQDYLGQAVNIARLHRQIKDCDSVLESDLGNMSQEIQQLQQESVRMNVKLKNRQAVRGELSQFVDEMVVPEQMISHILDTPVTERQFLEQLHELNHKINFVKEQSYKEARSCADVRDILEKLKLKAISKIRDFLMQKIYSFRKPMTNYQNAQNTMLKYRFFNEFLINNERHVAKEVSDEYLDTTSKMYYSYFKEYQSRLMKLQFNILADRDDVCMEEPTRRSLFSSRQTLRNKATVFSLGSRGAVVGADLEAPIIIPHAAQASDQKFTFESLFRSLHYALLDNSCREYLFLCDFFVLSGNQALNMFNLVMGKTLSLFHKALEAYFSDCHDAIALYLCIQVVAKFKAIMHRRQVPALDSYWTLMSDLIWPRFTQLVQSHTLSVARSDPSKFSHLDTRPHPVLRRYAEFVCALLSVTDLGSGAAGAAPAAASAAAPAAAPPVLASGEEASRLRPLLGELRDAVDAFLQRLAREFPHSRERLICLINNYDIPLTVLSEALPDEAALAGWLGFREPLARRVAEFVEELLCQEFGLLVNFVRDAESGLERGVTGHLADEARVAQVVRDFNANWKANSERMNQQIMASFTNLRNFTEVFQTALSQLVQYYTRLGKLMAQPPFRSMACRNELINIHNIMVEVKKLKPTF</sequence>
<evidence type="ECO:0000313" key="12">
    <source>
        <dbReference type="WBParaSite" id="maker-uti_cns_0003852-snap-gene-0.4-mRNA-1"/>
    </source>
</evidence>
<evidence type="ECO:0000256" key="3">
    <source>
        <dbReference type="ARBA" id="ARBA00008180"/>
    </source>
</evidence>
<dbReference type="InterPro" id="IPR048361">
    <property type="entry name" value="Vps52_C"/>
</dbReference>
<dbReference type="InterPro" id="IPR000308">
    <property type="entry name" value="14-3-3"/>
</dbReference>
<evidence type="ECO:0000256" key="1">
    <source>
        <dbReference type="ARBA" id="ARBA00004601"/>
    </source>
</evidence>
<comment type="similarity">
    <text evidence="2 8">Belongs to the 14-3-3 family.</text>
</comment>
<dbReference type="GO" id="GO:0015031">
    <property type="term" value="P:protein transport"/>
    <property type="evidence" value="ECO:0007669"/>
    <property type="project" value="UniProtKB-KW"/>
</dbReference>
<dbReference type="PANTHER" id="PTHR14190:SF7">
    <property type="entry name" value="VACUOLAR PROTEIN SORTING-ASSOCIATED PROTEIN 52 HOMOLOG"/>
    <property type="match status" value="1"/>
</dbReference>
<dbReference type="GO" id="GO:0019905">
    <property type="term" value="F:syntaxin binding"/>
    <property type="evidence" value="ECO:0007669"/>
    <property type="project" value="TreeGrafter"/>
</dbReference>
<dbReference type="WBParaSite" id="maker-uti_cns_0003852-snap-gene-0.4-mRNA-1">
    <property type="protein sequence ID" value="maker-uti_cns_0003852-snap-gene-0.4-mRNA-1"/>
    <property type="gene ID" value="maker-uti_cns_0003852-snap-gene-0.4"/>
</dbReference>